<feature type="region of interest" description="Disordered" evidence="1">
    <location>
        <begin position="56"/>
        <end position="94"/>
    </location>
</feature>
<feature type="compositionally biased region" description="Basic and acidic residues" evidence="1">
    <location>
        <begin position="84"/>
        <end position="94"/>
    </location>
</feature>
<evidence type="ECO:0000313" key="3">
    <source>
        <dbReference type="Proteomes" id="UP001595722"/>
    </source>
</evidence>
<dbReference type="EMBL" id="JBHRYB010000005">
    <property type="protein sequence ID" value="MFC3679799.1"/>
    <property type="molecule type" value="Genomic_DNA"/>
</dbReference>
<evidence type="ECO:0000256" key="1">
    <source>
        <dbReference type="SAM" id="MobiDB-lite"/>
    </source>
</evidence>
<name>A0ABV7VQM1_9GAMM</name>
<gene>
    <name evidence="2" type="ORF">ACFOMG_06705</name>
</gene>
<organism evidence="2 3">
    <name type="scientific">Bacterioplanoides pacificum</name>
    <dbReference type="NCBI Taxonomy" id="1171596"/>
    <lineage>
        <taxon>Bacteria</taxon>
        <taxon>Pseudomonadati</taxon>
        <taxon>Pseudomonadota</taxon>
        <taxon>Gammaproteobacteria</taxon>
        <taxon>Oceanospirillales</taxon>
        <taxon>Oceanospirillaceae</taxon>
        <taxon>Bacterioplanoides</taxon>
    </lineage>
</organism>
<dbReference type="RefSeq" id="WP_376865580.1">
    <property type="nucleotide sequence ID" value="NZ_JBHRYB010000005.1"/>
</dbReference>
<keyword evidence="3" id="KW-1185">Reference proteome</keyword>
<proteinExistence type="predicted"/>
<reference evidence="3" key="1">
    <citation type="journal article" date="2019" name="Int. J. Syst. Evol. Microbiol.">
        <title>The Global Catalogue of Microorganisms (GCM) 10K type strain sequencing project: providing services to taxonomists for standard genome sequencing and annotation.</title>
        <authorList>
            <consortium name="The Broad Institute Genomics Platform"/>
            <consortium name="The Broad Institute Genome Sequencing Center for Infectious Disease"/>
            <person name="Wu L."/>
            <person name="Ma J."/>
        </authorList>
    </citation>
    <scope>NUCLEOTIDE SEQUENCE [LARGE SCALE GENOMIC DNA]</scope>
    <source>
        <strain evidence="3">KCTC 42424</strain>
    </source>
</reference>
<comment type="caution">
    <text evidence="2">The sequence shown here is derived from an EMBL/GenBank/DDBJ whole genome shotgun (WGS) entry which is preliminary data.</text>
</comment>
<evidence type="ECO:0000313" key="2">
    <source>
        <dbReference type="EMBL" id="MFC3679799.1"/>
    </source>
</evidence>
<protein>
    <submittedName>
        <fullName evidence="2">Uncharacterized protein</fullName>
    </submittedName>
</protein>
<accession>A0ABV7VQM1</accession>
<sequence length="94" mass="11532">MQFDLLSHEEHVLNFYEEQIKETTELELKKQLLQHYYDYLSSLHTMEKEYRNTMAKHEQEMKGKDIDLETIRREPHRDRRSRRQSKEKGVVIAP</sequence>
<feature type="compositionally biased region" description="Basic and acidic residues" evidence="1">
    <location>
        <begin position="56"/>
        <end position="77"/>
    </location>
</feature>
<dbReference type="Proteomes" id="UP001595722">
    <property type="component" value="Unassembled WGS sequence"/>
</dbReference>